<dbReference type="PATRIC" id="fig|1276220.3.peg.842"/>
<feature type="transmembrane region" description="Helical" evidence="1">
    <location>
        <begin position="258"/>
        <end position="277"/>
    </location>
</feature>
<organism evidence="2 3">
    <name type="scientific">Spiroplasma taiwanense CT-1</name>
    <dbReference type="NCBI Taxonomy" id="1276220"/>
    <lineage>
        <taxon>Bacteria</taxon>
        <taxon>Bacillati</taxon>
        <taxon>Mycoplasmatota</taxon>
        <taxon>Mollicutes</taxon>
        <taxon>Entomoplasmatales</taxon>
        <taxon>Spiroplasmataceae</taxon>
        <taxon>Spiroplasma</taxon>
    </lineage>
</organism>
<evidence type="ECO:0000256" key="1">
    <source>
        <dbReference type="SAM" id="Phobius"/>
    </source>
</evidence>
<dbReference type="Proteomes" id="UP000014984">
    <property type="component" value="Chromosome"/>
</dbReference>
<dbReference type="RefSeq" id="WP_020834552.1">
    <property type="nucleotide sequence ID" value="NC_021846.1"/>
</dbReference>
<keyword evidence="1" id="KW-0472">Membrane</keyword>
<gene>
    <name evidence="2" type="ORF">STAIW_v1c08250</name>
</gene>
<keyword evidence="1" id="KW-0812">Transmembrane</keyword>
<feature type="transmembrane region" description="Helical" evidence="1">
    <location>
        <begin position="168"/>
        <end position="188"/>
    </location>
</feature>
<dbReference type="OrthoDB" id="387949at2"/>
<keyword evidence="3" id="KW-1185">Reference proteome</keyword>
<feature type="transmembrane region" description="Helical" evidence="1">
    <location>
        <begin position="230"/>
        <end position="252"/>
    </location>
</feature>
<dbReference type="EMBL" id="CP005074">
    <property type="protein sequence ID" value="AGR41413.1"/>
    <property type="molecule type" value="Genomic_DNA"/>
</dbReference>
<dbReference type="KEGG" id="stai:STAIW_v1c08250"/>
<keyword evidence="1" id="KW-1133">Transmembrane helix</keyword>
<dbReference type="STRING" id="1276220.STAIW_v1c08250"/>
<protein>
    <recommendedName>
        <fullName evidence="4">Transmembrane protein</fullName>
    </recommendedName>
</protein>
<evidence type="ECO:0008006" key="4">
    <source>
        <dbReference type="Google" id="ProtNLM"/>
    </source>
</evidence>
<name>S5MCF4_9MOLU</name>
<feature type="transmembrane region" description="Helical" evidence="1">
    <location>
        <begin position="315"/>
        <end position="335"/>
    </location>
</feature>
<feature type="transmembrane region" description="Helical" evidence="1">
    <location>
        <begin position="125"/>
        <end position="148"/>
    </location>
</feature>
<feature type="transmembrane region" description="Helical" evidence="1">
    <location>
        <begin position="46"/>
        <end position="69"/>
    </location>
</feature>
<feature type="transmembrane region" description="Helical" evidence="1">
    <location>
        <begin position="89"/>
        <end position="113"/>
    </location>
</feature>
<dbReference type="HOGENOM" id="CLU_727419_0_0_14"/>
<evidence type="ECO:0000313" key="3">
    <source>
        <dbReference type="Proteomes" id="UP000014984"/>
    </source>
</evidence>
<sequence length="377" mass="44529">MQKTNRLIAGKMGDMFTKRFLKSRNVNMVSEGDYLARLRCLCRATYSLPVQFLFTCFFIYARVIVEAYFLNSQTNSEITNLLIVDQINVLNVFIVIQLYHIFILSSVIIVMLNMTLGRGTTIFTALFNVLYLSEALLYGSFLFILDWTGLLYKFSNPAELLLALSTQWLWLFAIIIAMWSFSPLRSIFKDVNMWNREWIRVDRYRKTEDRENAFIFKTWVTPGEISARNLMIVAAWFCIFTASAFHLMDIFASTGFNSVKYVILIFGYIVFLAAYVVPYNKISLIFYWTNQIFLFSLFTYGLYMIQNEAWIYSQWYLYLYILLIIPWALSLRSAIKYTWTLKDKEEIKAIVLNMFDEDNEFEKFIEERNEVESETTI</sequence>
<feature type="transmembrane region" description="Helical" evidence="1">
    <location>
        <begin position="284"/>
        <end position="303"/>
    </location>
</feature>
<proteinExistence type="predicted"/>
<reference evidence="2 3" key="1">
    <citation type="journal article" date="2013" name="Genome Biol. Evol.">
        <title>Comparison of metabolic capacities and inference of gene content evolution in mosquito-associated Spiroplasma diminutum and S. taiwanense.</title>
        <authorList>
            <person name="Lo W.S."/>
            <person name="Ku C."/>
            <person name="Chen L.L."/>
            <person name="Chang T.H."/>
            <person name="Kuo C.H."/>
        </authorList>
    </citation>
    <scope>NUCLEOTIDE SEQUENCE [LARGE SCALE GENOMIC DNA]</scope>
    <source>
        <strain evidence="2">CT-1</strain>
    </source>
</reference>
<evidence type="ECO:0000313" key="2">
    <source>
        <dbReference type="EMBL" id="AGR41413.1"/>
    </source>
</evidence>
<dbReference type="AlphaFoldDB" id="S5MCF4"/>
<accession>S5MCF4</accession>